<evidence type="ECO:0000256" key="1">
    <source>
        <dbReference type="SAM" id="Phobius"/>
    </source>
</evidence>
<dbReference type="EMBL" id="CP137757">
    <property type="protein sequence ID" value="WPF24949.1"/>
    <property type="molecule type" value="Genomic_DNA"/>
</dbReference>
<keyword evidence="1" id="KW-0472">Membrane</keyword>
<proteinExistence type="predicted"/>
<name>A0AAU0PXN3_9CORY</name>
<keyword evidence="1" id="KW-1133">Transmembrane helix</keyword>
<evidence type="ECO:0000313" key="3">
    <source>
        <dbReference type="Proteomes" id="UP001174314"/>
    </source>
</evidence>
<protein>
    <recommendedName>
        <fullName evidence="4">Holin</fullName>
    </recommendedName>
</protein>
<keyword evidence="1" id="KW-0812">Transmembrane</keyword>
<organism evidence="2 3">
    <name type="scientific">Corynebacterium pseudokroppenstedtii</name>
    <dbReference type="NCBI Taxonomy" id="2804917"/>
    <lineage>
        <taxon>Bacteria</taxon>
        <taxon>Bacillati</taxon>
        <taxon>Actinomycetota</taxon>
        <taxon>Actinomycetes</taxon>
        <taxon>Mycobacteriales</taxon>
        <taxon>Corynebacteriaceae</taxon>
        <taxon>Corynebacterium</taxon>
    </lineage>
</organism>
<accession>A0AAU0PXN3</accession>
<evidence type="ECO:0008006" key="4">
    <source>
        <dbReference type="Google" id="ProtNLM"/>
    </source>
</evidence>
<dbReference type="KEGG" id="cpsk:Q0N40_10640"/>
<evidence type="ECO:0000313" key="2">
    <source>
        <dbReference type="EMBL" id="WPF24949.1"/>
    </source>
</evidence>
<keyword evidence="3" id="KW-1185">Reference proteome</keyword>
<feature type="transmembrane region" description="Helical" evidence="1">
    <location>
        <begin position="6"/>
        <end position="24"/>
    </location>
</feature>
<dbReference type="Proteomes" id="UP001174314">
    <property type="component" value="Chromosome"/>
</dbReference>
<reference evidence="2 3" key="1">
    <citation type="submission" date="2023-10" db="EMBL/GenBank/DDBJ databases">
        <title>complete genome sequence of Corynebacterium pseudokroppenstedtii P15-C1.</title>
        <authorList>
            <person name="Bruggemann H."/>
            <person name="Poehlein A."/>
        </authorList>
    </citation>
    <scope>NUCLEOTIDE SEQUENCE [LARGE SCALE GENOMIC DNA]</scope>
    <source>
        <strain evidence="2 3">P15_C1</strain>
    </source>
</reference>
<feature type="transmembrane region" description="Helical" evidence="1">
    <location>
        <begin position="31"/>
        <end position="53"/>
    </location>
</feature>
<sequence>MEKQVDGLIAAVVGVTCIALQYLLPRYLPDWTGVFILIPYVAVIAFIVFTVGLHSFRDFIMPLAGFFGLMGVWGQGIEKKKRVKKEAAHGTESAT</sequence>
<dbReference type="AlphaFoldDB" id="A0AAU0PXN3"/>
<gene>
    <name evidence="2" type="ORF">Q0N40_10640</name>
</gene>
<dbReference type="RefSeq" id="WP_221923933.1">
    <property type="nucleotide sequence ID" value="NZ_CP137757.1"/>
</dbReference>